<keyword evidence="2" id="KW-0614">Plasmid</keyword>
<feature type="domain" description="HTH-type transcriptional regulator Rgg C-terminal" evidence="1">
    <location>
        <begin position="111"/>
        <end position="271"/>
    </location>
</feature>
<evidence type="ECO:0000313" key="3">
    <source>
        <dbReference type="Proteomes" id="UP001164557"/>
    </source>
</evidence>
<dbReference type="RefSeq" id="WP_109919034.1">
    <property type="nucleotide sequence ID" value="NZ_CP029545.1"/>
</dbReference>
<evidence type="ECO:0000313" key="2">
    <source>
        <dbReference type="EMBL" id="UZX30650.1"/>
    </source>
</evidence>
<dbReference type="Pfam" id="PF21259">
    <property type="entry name" value="Rgg_C"/>
    <property type="match status" value="1"/>
</dbReference>
<dbReference type="KEGG" id="lhs:DLD54_08775"/>
<dbReference type="Proteomes" id="UP001164557">
    <property type="component" value="Plasmid pIBH002-2"/>
</dbReference>
<dbReference type="InterPro" id="IPR010057">
    <property type="entry name" value="Transcription_activator_Rgg_C"/>
</dbReference>
<dbReference type="SUPFAM" id="SSF47413">
    <property type="entry name" value="lambda repressor-like DNA-binding domains"/>
    <property type="match status" value="1"/>
</dbReference>
<dbReference type="CDD" id="cd00093">
    <property type="entry name" value="HTH_XRE"/>
    <property type="match status" value="1"/>
</dbReference>
<dbReference type="InterPro" id="IPR011990">
    <property type="entry name" value="TPR-like_helical_dom_sf"/>
</dbReference>
<proteinExistence type="predicted"/>
<dbReference type="PANTHER" id="PTHR37038">
    <property type="entry name" value="TRANSCRIPTIONAL REGULATOR-RELATED"/>
    <property type="match status" value="1"/>
</dbReference>
<dbReference type="AlphaFoldDB" id="A0AA47GHR5"/>
<name>A0AA47GHR5_9LACO</name>
<geneLocation type="plasmid" evidence="2 3">
    <name>pIBH002-2</name>
</geneLocation>
<dbReference type="InterPro" id="IPR001387">
    <property type="entry name" value="Cro/C1-type_HTH"/>
</dbReference>
<dbReference type="InterPro" id="IPR053163">
    <property type="entry name" value="HTH-type_regulator_Rgg"/>
</dbReference>
<dbReference type="GO" id="GO:0003677">
    <property type="term" value="F:DNA binding"/>
    <property type="evidence" value="ECO:0007669"/>
    <property type="project" value="InterPro"/>
</dbReference>
<protein>
    <submittedName>
        <fullName evidence="2">Rgg/GadR/MutR family transcriptional regulator</fullName>
    </submittedName>
</protein>
<reference evidence="2" key="1">
    <citation type="submission" date="2021-09" db="EMBL/GenBank/DDBJ databases">
        <title>Lactobacillus species from Apis mellifera, Switzerland.</title>
        <authorList>
            <person name="Pfister J."/>
            <person name="Brown A."/>
            <person name="Neumann P."/>
            <person name="Collaud A."/>
            <person name="Retschnig G."/>
            <person name="Perreten V."/>
        </authorList>
    </citation>
    <scope>NUCLEOTIDE SEQUENCE</scope>
    <source>
        <strain evidence="2">IBH002</strain>
        <plasmid evidence="2">pIBH002-2</plasmid>
    </source>
</reference>
<gene>
    <name evidence="2" type="ORF">LDX53_09435</name>
</gene>
<organism evidence="2 3">
    <name type="scientific">Lactobacillus helsingborgensis</name>
    <dbReference type="NCBI Taxonomy" id="1218494"/>
    <lineage>
        <taxon>Bacteria</taxon>
        <taxon>Bacillati</taxon>
        <taxon>Bacillota</taxon>
        <taxon>Bacilli</taxon>
        <taxon>Lactobacillales</taxon>
        <taxon>Lactobacillaceae</taxon>
        <taxon>Lactobacillus</taxon>
    </lineage>
</organism>
<accession>A0AA47GHR5</accession>
<dbReference type="InterPro" id="IPR010982">
    <property type="entry name" value="Lambda_DNA-bd_dom_sf"/>
</dbReference>
<keyword evidence="3" id="KW-1185">Reference proteome</keyword>
<dbReference type="Gene3D" id="1.25.40.10">
    <property type="entry name" value="Tetratricopeptide repeat domain"/>
    <property type="match status" value="1"/>
</dbReference>
<sequence length="282" mass="32678">MTIGELLKKYRIEHEKTQKEWVGNIVSPSFYAKVEKNLSRISAEDLLGILRNNQVSIVSFVNSLDSREESVKNQESEVDKLITEAYYQGSKSDLEKISHLIKDSDLPDKDEQLMFITAYIALLNDDLKSLDEQIKSKLKNKIFSIVNFNETNAELYSNFMELYDLDSNLLITKRILQQFKGTNDVELQSLILAMISNLLFICVENKRYDGLEFFIKNANEIIVTPELFFYKNVLVFVEDLIDYHVRHDKASLEKCKLIIENIKLTGMTSYGNELSKFLKITE</sequence>
<evidence type="ECO:0000259" key="1">
    <source>
        <dbReference type="Pfam" id="PF21259"/>
    </source>
</evidence>
<dbReference type="EMBL" id="CP084391">
    <property type="protein sequence ID" value="UZX30650.1"/>
    <property type="molecule type" value="Genomic_DNA"/>
</dbReference>